<dbReference type="InterPro" id="IPR000917">
    <property type="entry name" value="Sulfatase_N"/>
</dbReference>
<evidence type="ECO:0000313" key="8">
    <source>
        <dbReference type="Proteomes" id="UP000366872"/>
    </source>
</evidence>
<reference evidence="7 8" key="1">
    <citation type="submission" date="2019-04" db="EMBL/GenBank/DDBJ databases">
        <authorList>
            <person name="Van Vliet M D."/>
        </authorList>
    </citation>
    <scope>NUCLEOTIDE SEQUENCE [LARGE SCALE GENOMIC DNA]</scope>
    <source>
        <strain evidence="7 8">F1</strain>
    </source>
</reference>
<comment type="similarity">
    <text evidence="1">Belongs to the sulfatase family.</text>
</comment>
<dbReference type="RefSeq" id="WP_222847344.1">
    <property type="nucleotide sequence ID" value="NZ_CAAHFG010000004.1"/>
</dbReference>
<sequence length="476" mass="51744">MNRRSCLKSAVAFAAVPALAQATAKPRHIVLVMSDDQGWGQTGYNNHPLLKTPNLDAMAASGLRFDRFYAGGPVCSPTRATVLTGRTHDRTGVYSHGHPLRHQEKTLPQALKAAGYATGHFGKWHLNGLRGPGAPVLGSDSHHPGTFGFDEWLTVTNFFDMNPIMSRKGTFEEFKGDSSEVIVAEALKFIEQQNADGKPSFAVIWYGSPHSPFIATDGDSKAFESLDAKGKQHHGELVAMDRSVGTLRSGLRKMGLSDETLVWFSSDNGGLGGVGCDSVGGLRGKKGTVYEGGLRVPGIIEWPVGIKPRITKYPAGAVDMFPTLVELLGLPRQSMGGPIDGESLVPLFGQEPGLRKKPLPFQFGDNTLLIDNDHKIIFNRKKNRFELYDLKTDPKETTDILGGQPEIAARLKKQVVALAESIAKSDAGADYPEGKVVGPDPGRRFWVEDPAYEPYLDALLKRPEYQGQSGKAKKKK</sequence>
<dbReference type="GO" id="GO:0004065">
    <property type="term" value="F:arylsulfatase activity"/>
    <property type="evidence" value="ECO:0007669"/>
    <property type="project" value="TreeGrafter"/>
</dbReference>
<dbReference type="Proteomes" id="UP000366872">
    <property type="component" value="Unassembled WGS sequence"/>
</dbReference>
<dbReference type="InterPro" id="IPR024607">
    <property type="entry name" value="Sulfatase_CS"/>
</dbReference>
<feature type="domain" description="Sulfatase N-terminal" evidence="6">
    <location>
        <begin position="28"/>
        <end position="329"/>
    </location>
</feature>
<dbReference type="PANTHER" id="PTHR42693">
    <property type="entry name" value="ARYLSULFATASE FAMILY MEMBER"/>
    <property type="match status" value="1"/>
</dbReference>
<keyword evidence="3" id="KW-0378">Hydrolase</keyword>
<protein>
    <submittedName>
        <fullName evidence="7">Choline-sulfatase</fullName>
    </submittedName>
</protein>
<proteinExistence type="inferred from homology"/>
<keyword evidence="4" id="KW-0106">Calcium</keyword>
<dbReference type="Gene3D" id="3.40.720.10">
    <property type="entry name" value="Alkaline Phosphatase, subunit A"/>
    <property type="match status" value="1"/>
</dbReference>
<feature type="signal peptide" evidence="5">
    <location>
        <begin position="1"/>
        <end position="20"/>
    </location>
</feature>
<dbReference type="PROSITE" id="PS00523">
    <property type="entry name" value="SULFATASE_1"/>
    <property type="match status" value="1"/>
</dbReference>
<dbReference type="SUPFAM" id="SSF53649">
    <property type="entry name" value="Alkaline phosphatase-like"/>
    <property type="match status" value="1"/>
</dbReference>
<keyword evidence="5" id="KW-0732">Signal</keyword>
<evidence type="ECO:0000256" key="1">
    <source>
        <dbReference type="ARBA" id="ARBA00008779"/>
    </source>
</evidence>
<evidence type="ECO:0000256" key="2">
    <source>
        <dbReference type="ARBA" id="ARBA00022723"/>
    </source>
</evidence>
<dbReference type="PANTHER" id="PTHR42693:SF53">
    <property type="entry name" value="ENDO-4-O-SULFATASE"/>
    <property type="match status" value="1"/>
</dbReference>
<keyword evidence="8" id="KW-1185">Reference proteome</keyword>
<evidence type="ECO:0000259" key="6">
    <source>
        <dbReference type="Pfam" id="PF00884"/>
    </source>
</evidence>
<gene>
    <name evidence="7" type="primary">betC_79</name>
    <name evidence="7" type="ORF">PDESU_05604</name>
</gene>
<dbReference type="InterPro" id="IPR017850">
    <property type="entry name" value="Alkaline_phosphatase_core_sf"/>
</dbReference>
<accession>A0A6C2UAE2</accession>
<dbReference type="InterPro" id="IPR050738">
    <property type="entry name" value="Sulfatase"/>
</dbReference>
<evidence type="ECO:0000313" key="7">
    <source>
        <dbReference type="EMBL" id="VGO17010.1"/>
    </source>
</evidence>
<evidence type="ECO:0000256" key="3">
    <source>
        <dbReference type="ARBA" id="ARBA00022801"/>
    </source>
</evidence>
<keyword evidence="2" id="KW-0479">Metal-binding</keyword>
<name>A0A6C2UAE2_PONDE</name>
<dbReference type="Gene3D" id="3.30.1120.10">
    <property type="match status" value="1"/>
</dbReference>
<dbReference type="EMBL" id="CAAHFG010000004">
    <property type="protein sequence ID" value="VGO17010.1"/>
    <property type="molecule type" value="Genomic_DNA"/>
</dbReference>
<organism evidence="7 8">
    <name type="scientific">Pontiella desulfatans</name>
    <dbReference type="NCBI Taxonomy" id="2750659"/>
    <lineage>
        <taxon>Bacteria</taxon>
        <taxon>Pseudomonadati</taxon>
        <taxon>Kiritimatiellota</taxon>
        <taxon>Kiritimatiellia</taxon>
        <taxon>Kiritimatiellales</taxon>
        <taxon>Pontiellaceae</taxon>
        <taxon>Pontiella</taxon>
    </lineage>
</organism>
<evidence type="ECO:0000256" key="4">
    <source>
        <dbReference type="ARBA" id="ARBA00022837"/>
    </source>
</evidence>
<dbReference type="AlphaFoldDB" id="A0A6C2UAE2"/>
<dbReference type="GO" id="GO:0046872">
    <property type="term" value="F:metal ion binding"/>
    <property type="evidence" value="ECO:0007669"/>
    <property type="project" value="UniProtKB-KW"/>
</dbReference>
<feature type="chain" id="PRO_5028965100" evidence="5">
    <location>
        <begin position="21"/>
        <end position="476"/>
    </location>
</feature>
<evidence type="ECO:0000256" key="5">
    <source>
        <dbReference type="SAM" id="SignalP"/>
    </source>
</evidence>
<dbReference type="Pfam" id="PF00884">
    <property type="entry name" value="Sulfatase"/>
    <property type="match status" value="1"/>
</dbReference>